<comment type="caution">
    <text evidence="11">The sequence shown here is derived from an EMBL/GenBank/DDBJ whole genome shotgun (WGS) entry which is preliminary data.</text>
</comment>
<dbReference type="STRING" id="1423734.FC83_GL001980"/>
<dbReference type="InterPro" id="IPR004700">
    <property type="entry name" value="PTS_IIC_man"/>
</dbReference>
<dbReference type="PROSITE" id="PS51106">
    <property type="entry name" value="PTS_EIIC_TYPE_4"/>
    <property type="match status" value="1"/>
</dbReference>
<feature type="transmembrane region" description="Helical" evidence="10">
    <location>
        <begin position="68"/>
        <end position="85"/>
    </location>
</feature>
<keyword evidence="4" id="KW-0762">Sugar transport</keyword>
<gene>
    <name evidence="11" type="ORF">FC83_GL001980</name>
</gene>
<accession>A0A0R1Y3F0</accession>
<dbReference type="PANTHER" id="PTHR32502">
    <property type="entry name" value="N-ACETYLGALACTOSAMINE PERMEASE II COMPONENT-RELATED"/>
    <property type="match status" value="1"/>
</dbReference>
<dbReference type="EMBL" id="AZGA01000020">
    <property type="protein sequence ID" value="KRM34843.1"/>
    <property type="molecule type" value="Genomic_DNA"/>
</dbReference>
<keyword evidence="5" id="KW-0598">Phosphotransferase system</keyword>
<evidence type="ECO:0000256" key="7">
    <source>
        <dbReference type="ARBA" id="ARBA00022989"/>
    </source>
</evidence>
<feature type="transmembrane region" description="Helical" evidence="10">
    <location>
        <begin position="171"/>
        <end position="196"/>
    </location>
</feature>
<keyword evidence="3" id="KW-1003">Cell membrane</keyword>
<evidence type="ECO:0000256" key="2">
    <source>
        <dbReference type="ARBA" id="ARBA00022448"/>
    </source>
</evidence>
<keyword evidence="6 10" id="KW-0812">Transmembrane</keyword>
<feature type="compositionally biased region" description="Acidic residues" evidence="9">
    <location>
        <begin position="253"/>
        <end position="265"/>
    </location>
</feature>
<keyword evidence="12" id="KW-1185">Reference proteome</keyword>
<comment type="subcellular location">
    <subcellularLocation>
        <location evidence="1">Cell membrane</location>
        <topology evidence="1">Multi-pass membrane protein</topology>
    </subcellularLocation>
</comment>
<feature type="transmembrane region" description="Helical" evidence="10">
    <location>
        <begin position="139"/>
        <end position="165"/>
    </location>
</feature>
<protein>
    <submittedName>
        <fullName evidence="11">Uncharacterized protein</fullName>
    </submittedName>
</protein>
<dbReference type="GO" id="GO:0009401">
    <property type="term" value="P:phosphoenolpyruvate-dependent sugar phosphotransferase system"/>
    <property type="evidence" value="ECO:0007669"/>
    <property type="project" value="UniProtKB-KW"/>
</dbReference>
<reference evidence="11 12" key="1">
    <citation type="journal article" date="2015" name="Genome Announc.">
        <title>Expanding the biotechnology potential of lactobacilli through comparative genomics of 213 strains and associated genera.</title>
        <authorList>
            <person name="Sun Z."/>
            <person name="Harris H.M."/>
            <person name="McCann A."/>
            <person name="Guo C."/>
            <person name="Argimon S."/>
            <person name="Zhang W."/>
            <person name="Yang X."/>
            <person name="Jeffery I.B."/>
            <person name="Cooney J.C."/>
            <person name="Kagawa T.F."/>
            <person name="Liu W."/>
            <person name="Song Y."/>
            <person name="Salvetti E."/>
            <person name="Wrobel A."/>
            <person name="Rasinkangas P."/>
            <person name="Parkhill J."/>
            <person name="Rea M.C."/>
            <person name="O'Sullivan O."/>
            <person name="Ritari J."/>
            <person name="Douillard F.P."/>
            <person name="Paul Ross R."/>
            <person name="Yang R."/>
            <person name="Briner A.E."/>
            <person name="Felis G.E."/>
            <person name="de Vos W.M."/>
            <person name="Barrangou R."/>
            <person name="Klaenhammer T.R."/>
            <person name="Caufield P.W."/>
            <person name="Cui Y."/>
            <person name="Zhang H."/>
            <person name="O'Toole P.W."/>
        </authorList>
    </citation>
    <scope>NUCLEOTIDE SEQUENCE [LARGE SCALE GENOMIC DNA]</scope>
    <source>
        <strain evidence="11 12">DSM 18527</strain>
    </source>
</reference>
<dbReference type="Proteomes" id="UP000051236">
    <property type="component" value="Unassembled WGS sequence"/>
</dbReference>
<dbReference type="Pfam" id="PF03609">
    <property type="entry name" value="EII-Sor"/>
    <property type="match status" value="1"/>
</dbReference>
<evidence type="ECO:0000256" key="10">
    <source>
        <dbReference type="SAM" id="Phobius"/>
    </source>
</evidence>
<keyword evidence="8 10" id="KW-0472">Membrane</keyword>
<evidence type="ECO:0000256" key="5">
    <source>
        <dbReference type="ARBA" id="ARBA00022683"/>
    </source>
</evidence>
<organism evidence="11 12">
    <name type="scientific">Agrilactobacillus composti DSM 18527 = JCM 14202</name>
    <dbReference type="NCBI Taxonomy" id="1423734"/>
    <lineage>
        <taxon>Bacteria</taxon>
        <taxon>Bacillati</taxon>
        <taxon>Bacillota</taxon>
        <taxon>Bacilli</taxon>
        <taxon>Lactobacillales</taxon>
        <taxon>Lactobacillaceae</taxon>
        <taxon>Agrilactobacillus</taxon>
    </lineage>
</organism>
<evidence type="ECO:0000256" key="1">
    <source>
        <dbReference type="ARBA" id="ARBA00004651"/>
    </source>
</evidence>
<feature type="region of interest" description="Disordered" evidence="9">
    <location>
        <begin position="244"/>
        <end position="265"/>
    </location>
</feature>
<dbReference type="PATRIC" id="fig|1423734.3.peg.2004"/>
<evidence type="ECO:0000256" key="6">
    <source>
        <dbReference type="ARBA" id="ARBA00022692"/>
    </source>
</evidence>
<dbReference type="AlphaFoldDB" id="A0A0R1Y3F0"/>
<evidence type="ECO:0000256" key="9">
    <source>
        <dbReference type="SAM" id="MobiDB-lite"/>
    </source>
</evidence>
<evidence type="ECO:0000256" key="3">
    <source>
        <dbReference type="ARBA" id="ARBA00022475"/>
    </source>
</evidence>
<feature type="transmembrane region" description="Helical" evidence="10">
    <location>
        <begin position="91"/>
        <end position="108"/>
    </location>
</feature>
<proteinExistence type="predicted"/>
<dbReference type="GO" id="GO:0005886">
    <property type="term" value="C:plasma membrane"/>
    <property type="evidence" value="ECO:0007669"/>
    <property type="project" value="UniProtKB-SubCell"/>
</dbReference>
<dbReference type="eggNOG" id="COG3715">
    <property type="taxonomic scope" value="Bacteria"/>
</dbReference>
<evidence type="ECO:0000256" key="4">
    <source>
        <dbReference type="ARBA" id="ARBA00022597"/>
    </source>
</evidence>
<keyword evidence="7 10" id="KW-1133">Transmembrane helix</keyword>
<feature type="transmembrane region" description="Helical" evidence="10">
    <location>
        <begin position="203"/>
        <end position="234"/>
    </location>
</feature>
<sequence length="265" mass="28489">MQALAVGLACVLVKFGAWWGAMGWDRPMIASTITGILLGKPVEGITVGAALELVYMGTQSMGGVIPQDYGLGGIFGCAFAILVSAKPSVAVALSIPFSMLGTLIYDLFKFWATSLVTRFQTHLENHQIKAFKRLWNIQAFVYLLMWFLLGFISILAGTSAIKALVNMIPTVIMNSLTVAAGMLPALGMALLMISLWSKKLAPYFFIGFGLVAFFKGTLIEVAFLGAAVAFLAVIGQIGKHTNGNNAQPKTAESAEESEEEDFYND</sequence>
<evidence type="ECO:0000256" key="8">
    <source>
        <dbReference type="ARBA" id="ARBA00023136"/>
    </source>
</evidence>
<keyword evidence="2" id="KW-0813">Transport</keyword>
<name>A0A0R1Y3F0_9LACO</name>
<dbReference type="PANTHER" id="PTHR32502:SF8">
    <property type="entry name" value="N-ACETYLGALACTOSAMINE PERMEASE IIC COMPONENT 1"/>
    <property type="match status" value="1"/>
</dbReference>
<feature type="transmembrane region" description="Helical" evidence="10">
    <location>
        <begin position="33"/>
        <end position="56"/>
    </location>
</feature>
<dbReference type="InterPro" id="IPR050303">
    <property type="entry name" value="GatZ_KbaZ_carbometab"/>
</dbReference>
<evidence type="ECO:0000313" key="11">
    <source>
        <dbReference type="EMBL" id="KRM34843.1"/>
    </source>
</evidence>
<evidence type="ECO:0000313" key="12">
    <source>
        <dbReference type="Proteomes" id="UP000051236"/>
    </source>
</evidence>